<keyword evidence="4" id="KW-0949">S-adenosyl-L-methionine</keyword>
<comment type="similarity">
    <text evidence="1">Belongs to the CFA/CMAS family.</text>
</comment>
<dbReference type="GO" id="GO:0008168">
    <property type="term" value="F:methyltransferase activity"/>
    <property type="evidence" value="ECO:0007669"/>
    <property type="project" value="UniProtKB-KW"/>
</dbReference>
<keyword evidence="3 6" id="KW-0808">Transferase</keyword>
<evidence type="ECO:0000256" key="2">
    <source>
        <dbReference type="ARBA" id="ARBA00022603"/>
    </source>
</evidence>
<dbReference type="PIRSF" id="PIRSF003085">
    <property type="entry name" value="CMAS"/>
    <property type="match status" value="1"/>
</dbReference>
<dbReference type="GO" id="GO:0032259">
    <property type="term" value="P:methylation"/>
    <property type="evidence" value="ECO:0007669"/>
    <property type="project" value="UniProtKB-KW"/>
</dbReference>
<dbReference type="Pfam" id="PF02353">
    <property type="entry name" value="CMAS"/>
    <property type="match status" value="1"/>
</dbReference>
<dbReference type="PANTHER" id="PTHR43667:SF2">
    <property type="entry name" value="FATTY ACID C-METHYL TRANSFERASE"/>
    <property type="match status" value="1"/>
</dbReference>
<sequence length="411" mass="48304">MMPPSSRSEQSQQNLSLPERAPWLVSWLLRRLQSSPLTRLHLSWRGQHWQLGHIQAGVVVPHVHLHSQKAVWRVLQGGVLGWAEAYMQQEWDSEDLLQLTDWAMHNEQALEQIFQGNRLSRSLSRLLHLFNANTKRGSRRNIAYHYDLGNDFYQHWLDSSMTYSSARYVQAEMSLEQAQQAKYQQILQLLEPHPGQRVLEIGCGWGGMGEHLLTRYPSSIWNGVTLSEEQLAYCQQRLQVFEQQAQASLTDYRDVQGQYQRIVSIEMFEAVGEENWPRYFAKLKQLLAADGVAVLQVITIDERRFPRYRRGCDFIQRYIFPGGMLPSHQRMQEEIDRAGLQLSHTEAFGQDYASTLAAWHQRFDQAWQQIESLGFDERFRRMWKYYLAYCESGFKHGSINVRFYQLRHRQP</sequence>
<dbReference type="Gene3D" id="3.40.50.150">
    <property type="entry name" value="Vaccinia Virus protein VP39"/>
    <property type="match status" value="1"/>
</dbReference>
<accession>A0ABV5Z9Y2</accession>
<protein>
    <submittedName>
        <fullName evidence="6">Class I SAM-dependent methyltransferase</fullName>
        <ecNumber evidence="6">2.1.1.-</ecNumber>
    </submittedName>
</protein>
<dbReference type="InterPro" id="IPR029063">
    <property type="entry name" value="SAM-dependent_MTases_sf"/>
</dbReference>
<evidence type="ECO:0000256" key="1">
    <source>
        <dbReference type="ARBA" id="ARBA00010815"/>
    </source>
</evidence>
<keyword evidence="5" id="KW-0443">Lipid metabolism</keyword>
<keyword evidence="7" id="KW-1185">Reference proteome</keyword>
<dbReference type="EC" id="2.1.1.-" evidence="6"/>
<reference evidence="6 7" key="1">
    <citation type="submission" date="2024-09" db="EMBL/GenBank/DDBJ databases">
        <authorList>
            <person name="Sun Q."/>
            <person name="Mori K."/>
        </authorList>
    </citation>
    <scope>NUCLEOTIDE SEQUENCE [LARGE SCALE GENOMIC DNA]</scope>
    <source>
        <strain evidence="6 7">ATCC 51285</strain>
    </source>
</reference>
<evidence type="ECO:0000256" key="5">
    <source>
        <dbReference type="ARBA" id="ARBA00023098"/>
    </source>
</evidence>
<dbReference type="PANTHER" id="PTHR43667">
    <property type="entry name" value="CYCLOPROPANE-FATTY-ACYL-PHOSPHOLIPID SYNTHASE"/>
    <property type="match status" value="1"/>
</dbReference>
<evidence type="ECO:0000256" key="3">
    <source>
        <dbReference type="ARBA" id="ARBA00022679"/>
    </source>
</evidence>
<dbReference type="EMBL" id="JBHLZN010000002">
    <property type="protein sequence ID" value="MFB9886074.1"/>
    <property type="molecule type" value="Genomic_DNA"/>
</dbReference>
<dbReference type="SUPFAM" id="SSF53335">
    <property type="entry name" value="S-adenosyl-L-methionine-dependent methyltransferases"/>
    <property type="match status" value="1"/>
</dbReference>
<dbReference type="Proteomes" id="UP001589628">
    <property type="component" value="Unassembled WGS sequence"/>
</dbReference>
<dbReference type="RefSeq" id="WP_027311572.1">
    <property type="nucleotide sequence ID" value="NZ_JBHLZN010000002.1"/>
</dbReference>
<gene>
    <name evidence="6" type="ORF">ACFFLH_06605</name>
</gene>
<evidence type="ECO:0000313" key="7">
    <source>
        <dbReference type="Proteomes" id="UP001589628"/>
    </source>
</evidence>
<name>A0ABV5Z9Y2_9GAMM</name>
<evidence type="ECO:0000256" key="4">
    <source>
        <dbReference type="ARBA" id="ARBA00022691"/>
    </source>
</evidence>
<keyword evidence="2 6" id="KW-0489">Methyltransferase</keyword>
<organism evidence="6 7">
    <name type="scientific">Balneatrix alpica</name>
    <dbReference type="NCBI Taxonomy" id="75684"/>
    <lineage>
        <taxon>Bacteria</taxon>
        <taxon>Pseudomonadati</taxon>
        <taxon>Pseudomonadota</taxon>
        <taxon>Gammaproteobacteria</taxon>
        <taxon>Oceanospirillales</taxon>
        <taxon>Balneatrichaceae</taxon>
        <taxon>Balneatrix</taxon>
    </lineage>
</organism>
<dbReference type="InterPro" id="IPR050723">
    <property type="entry name" value="CFA/CMAS"/>
</dbReference>
<proteinExistence type="inferred from homology"/>
<comment type="caution">
    <text evidence="6">The sequence shown here is derived from an EMBL/GenBank/DDBJ whole genome shotgun (WGS) entry which is preliminary data.</text>
</comment>
<evidence type="ECO:0000313" key="6">
    <source>
        <dbReference type="EMBL" id="MFB9886074.1"/>
    </source>
</evidence>
<dbReference type="CDD" id="cd02440">
    <property type="entry name" value="AdoMet_MTases"/>
    <property type="match status" value="1"/>
</dbReference>
<dbReference type="InterPro" id="IPR003333">
    <property type="entry name" value="CMAS"/>
</dbReference>